<dbReference type="InterPro" id="IPR000043">
    <property type="entry name" value="Adenosylhomocysteinase-like"/>
</dbReference>
<organism evidence="6">
    <name type="scientific">mine drainage metagenome</name>
    <dbReference type="NCBI Taxonomy" id="410659"/>
    <lineage>
        <taxon>unclassified sequences</taxon>
        <taxon>metagenomes</taxon>
        <taxon>ecological metagenomes</taxon>
    </lineage>
</organism>
<comment type="caution">
    <text evidence="6">The sequence shown here is derived from an EMBL/GenBank/DDBJ whole genome shotgun (WGS) entry which is preliminary data.</text>
</comment>
<feature type="non-terminal residue" evidence="6">
    <location>
        <position position="224"/>
    </location>
</feature>
<dbReference type="InterPro" id="IPR015878">
    <property type="entry name" value="Ado_hCys_hydrolase_NAD-bd"/>
</dbReference>
<accession>T1AIP9</accession>
<evidence type="ECO:0000313" key="6">
    <source>
        <dbReference type="EMBL" id="EQD60386.1"/>
    </source>
</evidence>
<dbReference type="Pfam" id="PF00670">
    <property type="entry name" value="AdoHcyase_NAD"/>
    <property type="match status" value="1"/>
</dbReference>
<dbReference type="NCBIfam" id="NF004005">
    <property type="entry name" value="PRK05476.2-3"/>
    <property type="match status" value="1"/>
</dbReference>
<evidence type="ECO:0000256" key="3">
    <source>
        <dbReference type="ARBA" id="ARBA00022563"/>
    </source>
</evidence>
<protein>
    <submittedName>
        <fullName evidence="6">Adenosylhomocysteinase</fullName>
    </submittedName>
</protein>
<comment type="similarity">
    <text evidence="2">Belongs to the adenosylhomocysteinase family.</text>
</comment>
<dbReference type="PANTHER" id="PTHR23420:SF0">
    <property type="entry name" value="ADENOSYLHOMOCYSTEINASE"/>
    <property type="match status" value="1"/>
</dbReference>
<reference evidence="6" key="1">
    <citation type="submission" date="2013-08" db="EMBL/GenBank/DDBJ databases">
        <authorList>
            <person name="Mendez C."/>
            <person name="Richter M."/>
            <person name="Ferrer M."/>
            <person name="Sanchez J."/>
        </authorList>
    </citation>
    <scope>NUCLEOTIDE SEQUENCE</scope>
</reference>
<dbReference type="InterPro" id="IPR036291">
    <property type="entry name" value="NAD(P)-bd_dom_sf"/>
</dbReference>
<dbReference type="Gene3D" id="3.40.50.1480">
    <property type="entry name" value="Adenosylhomocysteinase-like"/>
    <property type="match status" value="1"/>
</dbReference>
<comment type="cofactor">
    <cofactor evidence="1">
        <name>NAD(+)</name>
        <dbReference type="ChEBI" id="CHEBI:57540"/>
    </cofactor>
</comment>
<dbReference type="EMBL" id="AUZY01004994">
    <property type="protein sequence ID" value="EQD60386.1"/>
    <property type="molecule type" value="Genomic_DNA"/>
</dbReference>
<dbReference type="GO" id="GO:0005829">
    <property type="term" value="C:cytosol"/>
    <property type="evidence" value="ECO:0007669"/>
    <property type="project" value="TreeGrafter"/>
</dbReference>
<keyword evidence="4" id="KW-0520">NAD</keyword>
<evidence type="ECO:0000256" key="1">
    <source>
        <dbReference type="ARBA" id="ARBA00001911"/>
    </source>
</evidence>
<dbReference type="SUPFAM" id="SSF52283">
    <property type="entry name" value="Formate/glycerate dehydrogenase catalytic domain-like"/>
    <property type="match status" value="1"/>
</dbReference>
<dbReference type="SMART" id="SM00996">
    <property type="entry name" value="AdoHcyase"/>
    <property type="match status" value="1"/>
</dbReference>
<sequence>EAVLAARPHFTMDDGGDLVGELHRRGQDAMGDIRGGTEETTTGVIRLRAMAQAGVLRFPVISVNGAQTKHLFDNRYGTGQSTIDGLIRATNLLLAGRTMVICGFGWCGRGLASRARGMGAQVVVTEVEPVRALEAVMEGYRVMPLADAAPIADVIITVTGDCNVVDRRHLELVKDGCVIANSGHFNSEINLAALDSLTTKVREVRPEVAEHTMGDGRRVFLLAE</sequence>
<keyword evidence="3" id="KW-0554">One-carbon metabolism</keyword>
<feature type="domain" description="S-adenosyl-L-homocysteine hydrolase NAD binding" evidence="5">
    <location>
        <begin position="74"/>
        <end position="224"/>
    </location>
</feature>
<reference evidence="6" key="2">
    <citation type="journal article" date="2014" name="ISME J.">
        <title>Microbial stratification in low pH oxic and suboxic macroscopic growths along an acid mine drainage.</title>
        <authorList>
            <person name="Mendez-Garcia C."/>
            <person name="Mesa V."/>
            <person name="Sprenger R.R."/>
            <person name="Richter M."/>
            <person name="Diez M.S."/>
            <person name="Solano J."/>
            <person name="Bargiela R."/>
            <person name="Golyshina O.V."/>
            <person name="Manteca A."/>
            <person name="Ramos J.L."/>
            <person name="Gallego J.R."/>
            <person name="Llorente I."/>
            <person name="Martins Dos Santos V.A."/>
            <person name="Jensen O.N."/>
            <person name="Pelaez A.I."/>
            <person name="Sanchez J."/>
            <person name="Ferrer M."/>
        </authorList>
    </citation>
    <scope>NUCLEOTIDE SEQUENCE</scope>
</reference>
<dbReference type="GO" id="GO:0033353">
    <property type="term" value="P:S-adenosylmethionine cycle"/>
    <property type="evidence" value="ECO:0007669"/>
    <property type="project" value="TreeGrafter"/>
</dbReference>
<dbReference type="SMART" id="SM00997">
    <property type="entry name" value="AdoHcyase_NAD"/>
    <property type="match status" value="1"/>
</dbReference>
<feature type="non-terminal residue" evidence="6">
    <location>
        <position position="1"/>
    </location>
</feature>
<dbReference type="Gene3D" id="3.40.50.720">
    <property type="entry name" value="NAD(P)-binding Rossmann-like Domain"/>
    <property type="match status" value="1"/>
</dbReference>
<dbReference type="PROSITE" id="PS00739">
    <property type="entry name" value="ADOHCYASE_2"/>
    <property type="match status" value="1"/>
</dbReference>
<dbReference type="GO" id="GO:0004013">
    <property type="term" value="F:adenosylhomocysteinase activity"/>
    <property type="evidence" value="ECO:0007669"/>
    <property type="project" value="TreeGrafter"/>
</dbReference>
<dbReference type="AlphaFoldDB" id="T1AIP9"/>
<dbReference type="GO" id="GO:0006730">
    <property type="term" value="P:one-carbon metabolic process"/>
    <property type="evidence" value="ECO:0007669"/>
    <property type="project" value="UniProtKB-KW"/>
</dbReference>
<evidence type="ECO:0000259" key="5">
    <source>
        <dbReference type="SMART" id="SM00997"/>
    </source>
</evidence>
<dbReference type="InterPro" id="IPR042172">
    <property type="entry name" value="Adenosylhomocyst_ase-like_sf"/>
</dbReference>
<evidence type="ECO:0000256" key="2">
    <source>
        <dbReference type="ARBA" id="ARBA00007122"/>
    </source>
</evidence>
<dbReference type="InterPro" id="IPR020082">
    <property type="entry name" value="S-Ado-L-homoCys_hydrolase_CS"/>
</dbReference>
<dbReference type="PANTHER" id="PTHR23420">
    <property type="entry name" value="ADENOSYLHOMOCYSTEINASE"/>
    <property type="match status" value="1"/>
</dbReference>
<dbReference type="SUPFAM" id="SSF51735">
    <property type="entry name" value="NAD(P)-binding Rossmann-fold domains"/>
    <property type="match status" value="1"/>
</dbReference>
<name>T1AIP9_9ZZZZ</name>
<gene>
    <name evidence="6" type="ORF">B1B_07806</name>
</gene>
<proteinExistence type="inferred from homology"/>
<evidence type="ECO:0000256" key="4">
    <source>
        <dbReference type="ARBA" id="ARBA00023027"/>
    </source>
</evidence>